<dbReference type="Pfam" id="PF23263">
    <property type="entry name" value="C8-3_MUC4"/>
    <property type="match status" value="1"/>
</dbReference>
<feature type="transmembrane region" description="Helical" evidence="7">
    <location>
        <begin position="1015"/>
        <end position="1039"/>
    </location>
</feature>
<keyword evidence="4 7" id="KW-0472">Membrane</keyword>
<dbReference type="Pfam" id="PF03782">
    <property type="entry name" value="AMOP"/>
    <property type="match status" value="1"/>
</dbReference>
<dbReference type="InterPro" id="IPR003886">
    <property type="entry name" value="NIDO_dom"/>
</dbReference>
<evidence type="ECO:0000256" key="6">
    <source>
        <dbReference type="SAM" id="MobiDB-lite"/>
    </source>
</evidence>
<evidence type="ECO:0000256" key="7">
    <source>
        <dbReference type="SAM" id="Phobius"/>
    </source>
</evidence>
<dbReference type="GO" id="GO:0007160">
    <property type="term" value="P:cell-matrix adhesion"/>
    <property type="evidence" value="ECO:0007669"/>
    <property type="project" value="InterPro"/>
</dbReference>
<accession>A0A8W8KJX8</accession>
<dbReference type="PANTHER" id="PTHR13802">
    <property type="entry name" value="MUCIN 4-RELATED"/>
    <property type="match status" value="1"/>
</dbReference>
<proteinExistence type="predicted"/>
<dbReference type="SMART" id="SM00539">
    <property type="entry name" value="NIDO"/>
    <property type="match status" value="1"/>
</dbReference>
<evidence type="ECO:0000313" key="12">
    <source>
        <dbReference type="EnsemblMetazoa" id="G23798.1:cds"/>
    </source>
</evidence>
<feature type="domain" description="VWFD" evidence="11">
    <location>
        <begin position="633"/>
        <end position="837"/>
    </location>
</feature>
<evidence type="ECO:0000256" key="8">
    <source>
        <dbReference type="SAM" id="SignalP"/>
    </source>
</evidence>
<feature type="domain" description="AMOP" evidence="9">
    <location>
        <begin position="460"/>
        <end position="621"/>
    </location>
</feature>
<reference evidence="12" key="1">
    <citation type="submission" date="2022-08" db="UniProtKB">
        <authorList>
            <consortium name="EnsemblMetazoa"/>
        </authorList>
    </citation>
    <scope>IDENTIFICATION</scope>
    <source>
        <strain evidence="12">05x7-T-G4-1.051#20</strain>
    </source>
</reference>
<evidence type="ECO:0000259" key="9">
    <source>
        <dbReference type="PROSITE" id="PS50856"/>
    </source>
</evidence>
<evidence type="ECO:0008006" key="14">
    <source>
        <dbReference type="Google" id="ProtNLM"/>
    </source>
</evidence>
<keyword evidence="3 7" id="KW-1133">Transmembrane helix</keyword>
<protein>
    <recommendedName>
        <fullName evidence="14">Sushi, nidogen and EGF-like domain-containing protein 1</fullName>
    </recommendedName>
</protein>
<evidence type="ECO:0000256" key="1">
    <source>
        <dbReference type="ARBA" id="ARBA00004370"/>
    </source>
</evidence>
<organism evidence="12 13">
    <name type="scientific">Magallana gigas</name>
    <name type="common">Pacific oyster</name>
    <name type="synonym">Crassostrea gigas</name>
    <dbReference type="NCBI Taxonomy" id="29159"/>
    <lineage>
        <taxon>Eukaryota</taxon>
        <taxon>Metazoa</taxon>
        <taxon>Spiralia</taxon>
        <taxon>Lophotrochozoa</taxon>
        <taxon>Mollusca</taxon>
        <taxon>Bivalvia</taxon>
        <taxon>Autobranchia</taxon>
        <taxon>Pteriomorphia</taxon>
        <taxon>Ostreida</taxon>
        <taxon>Ostreoidea</taxon>
        <taxon>Ostreidae</taxon>
        <taxon>Magallana</taxon>
    </lineage>
</organism>
<keyword evidence="2 7" id="KW-0812">Transmembrane</keyword>
<name>A0A8W8KJX8_MAGGI</name>
<feature type="chain" id="PRO_5036459016" description="Sushi, nidogen and EGF-like domain-containing protein 1" evidence="8">
    <location>
        <begin position="20"/>
        <end position="1135"/>
    </location>
</feature>
<feature type="region of interest" description="Disordered" evidence="6">
    <location>
        <begin position="1047"/>
        <end position="1099"/>
    </location>
</feature>
<dbReference type="Pfam" id="PF00094">
    <property type="entry name" value="VWD"/>
    <property type="match status" value="1"/>
</dbReference>
<evidence type="ECO:0000259" key="11">
    <source>
        <dbReference type="PROSITE" id="PS51233"/>
    </source>
</evidence>
<dbReference type="InterPro" id="IPR056619">
    <property type="entry name" value="C8-3_MUC4"/>
</dbReference>
<dbReference type="PROSITE" id="PS51233">
    <property type="entry name" value="VWFD"/>
    <property type="match status" value="1"/>
</dbReference>
<sequence length="1135" mass="127006">MIVANLLFAFCLFLNGCFGSVEFYPYGPSHGDEYAPINDDGSSPEIPISTLFPFFNHQHEHLIVNTNGVISFLRTVSTYTPNPFPLDGDRRLVAIFWADVDTRKGGRVWYRESTNQTMLERASQEVRNYFPSFFRFQATWVFIATWDNVAFYGCYRCDKRNTFQEILITNGQYSFTIFNYKNITWTTGTASGGNSSTGLGGTPAQVGFNAGDGKVFYAVNASRTPAILGINHMSNINFPGKFAFRIDSAEISNGGCNTHGTLTIAPRYGPMLGGQYFVVGGPCMNSDDIIYIHYSPLVTSFPCQRLSNYSALCITPVFNTTGDIKVNFTIKNSNGEMQNHQGIYTILNPALFNNPVKRHNPAEWYGGRQYTISWDPLAFELKDSDKVHIHMYTVKERGFKILPWEKSVLHENVDRNLAQFTLNLGSDGYMAAIRVTSAIETDLSIPERGIWTDIFAVVPSHQETKRFCYNWIRQERGLPLVRSDDLPPCPCTLQQALMDTARYQPDPDCNNLMDNKDPDLNCLYRASSRHCIRLSQPGFLGQDNVCCYGNTGSLLDSRVEEGGTLQRYHYLGGDDVIPYVTNFYYDVLPFLHCCRYFGHVTDRGHRGVTLFSECQTYAKFRHVSSCYNYVPPRPAGANGDPHMRTVDGMEYNFNGIGEFFFIVSHNASFQSQVRFEQAKNSQGRFVSASVCTAFVAEVSNASDRVEVRLNSIRVADVIINGQAQDFSDVAWLRYRGVSVLNLPKPTGNSTGKDILVMFADLGVTFRILATKDVLNVMPIIANYQLKGTLTGLLGDFDGNPGNDLLLPNGISLQSNATEETIFRTFNTAWRIKEVESMFTYPAGKSYQDYNGHAQSNFHPVFATSIINSATVEAISLCGNNTNCLFDFHVTGSRAIAMATLDFTVDLKDAEDASIPVLTCPILSSTDHGVWVSNNTLENATARFHCNMGYRENSTCRPTICKNSRWENYQPCTCKEIPTVPPPPSTHTTPTGRTPPPATPRDDSLLLRSISDKLQLMWISVGTGVFVVIIIALITALVLCSKFRSRGQYSDSDKHTLSSSARSSEYRHNMSRGFPMSHDSAYTQSSRVLSDHSANSRRSLPRYNNVYDNRAYGSSEEVTRITEPPPGDFRRHDVLF</sequence>
<evidence type="ECO:0000256" key="4">
    <source>
        <dbReference type="ARBA" id="ARBA00023136"/>
    </source>
</evidence>
<feature type="domain" description="NIDO" evidence="10">
    <location>
        <begin position="95"/>
        <end position="249"/>
    </location>
</feature>
<dbReference type="PANTHER" id="PTHR13802:SF52">
    <property type="entry name" value="MUCIN-4"/>
    <property type="match status" value="1"/>
</dbReference>
<dbReference type="Proteomes" id="UP000005408">
    <property type="component" value="Unassembled WGS sequence"/>
</dbReference>
<evidence type="ECO:0000259" key="10">
    <source>
        <dbReference type="PROSITE" id="PS51220"/>
    </source>
</evidence>
<evidence type="ECO:0000256" key="5">
    <source>
        <dbReference type="ARBA" id="ARBA00023157"/>
    </source>
</evidence>
<evidence type="ECO:0000256" key="2">
    <source>
        <dbReference type="ARBA" id="ARBA00022692"/>
    </source>
</evidence>
<dbReference type="Pfam" id="PF06119">
    <property type="entry name" value="NIDO"/>
    <property type="match status" value="1"/>
</dbReference>
<comment type="subcellular location">
    <subcellularLocation>
        <location evidence="1">Membrane</location>
    </subcellularLocation>
</comment>
<evidence type="ECO:0000256" key="3">
    <source>
        <dbReference type="ARBA" id="ARBA00022989"/>
    </source>
</evidence>
<dbReference type="InterPro" id="IPR051495">
    <property type="entry name" value="Epithelial_Barrier/Signaling"/>
</dbReference>
<keyword evidence="5" id="KW-1015">Disulfide bond</keyword>
<keyword evidence="13" id="KW-1185">Reference proteome</keyword>
<evidence type="ECO:0000313" key="13">
    <source>
        <dbReference type="Proteomes" id="UP000005408"/>
    </source>
</evidence>
<dbReference type="GO" id="GO:0016020">
    <property type="term" value="C:membrane"/>
    <property type="evidence" value="ECO:0007669"/>
    <property type="project" value="UniProtKB-SubCell"/>
</dbReference>
<dbReference type="InterPro" id="IPR005533">
    <property type="entry name" value="AMOP_dom"/>
</dbReference>
<feature type="region of interest" description="Disordered" evidence="6">
    <location>
        <begin position="977"/>
        <end position="1002"/>
    </location>
</feature>
<dbReference type="PROSITE" id="PS50856">
    <property type="entry name" value="AMOP"/>
    <property type="match status" value="1"/>
</dbReference>
<feature type="signal peptide" evidence="8">
    <location>
        <begin position="1"/>
        <end position="19"/>
    </location>
</feature>
<dbReference type="PROSITE" id="PS51220">
    <property type="entry name" value="NIDO"/>
    <property type="match status" value="1"/>
</dbReference>
<dbReference type="EnsemblMetazoa" id="G23798.1">
    <property type="protein sequence ID" value="G23798.1:cds"/>
    <property type="gene ID" value="G23798"/>
</dbReference>
<dbReference type="InterPro" id="IPR001846">
    <property type="entry name" value="VWF_type-D"/>
</dbReference>
<keyword evidence="8" id="KW-0732">Signal</keyword>
<dbReference type="InterPro" id="IPR000436">
    <property type="entry name" value="Sushi_SCR_CCP_dom"/>
</dbReference>
<feature type="compositionally biased region" description="Polar residues" evidence="6">
    <location>
        <begin position="1079"/>
        <end position="1097"/>
    </location>
</feature>
<dbReference type="AlphaFoldDB" id="A0A8W8KJX8"/>
<dbReference type="CDD" id="cd00033">
    <property type="entry name" value="CCP"/>
    <property type="match status" value="1"/>
</dbReference>
<dbReference type="SMART" id="SM00723">
    <property type="entry name" value="AMOP"/>
    <property type="match status" value="1"/>
</dbReference>